<comment type="caution">
    <text evidence="2">The sequence shown here is derived from an EMBL/GenBank/DDBJ whole genome shotgun (WGS) entry which is preliminary data.</text>
</comment>
<evidence type="ECO:0000313" key="2">
    <source>
        <dbReference type="EMBL" id="PIC54581.1"/>
    </source>
</evidence>
<dbReference type="AlphaFoldDB" id="A0A2G5VSC5"/>
<dbReference type="InterPro" id="IPR001810">
    <property type="entry name" value="F-box_dom"/>
</dbReference>
<reference evidence="3" key="1">
    <citation type="submission" date="2017-10" db="EMBL/GenBank/DDBJ databases">
        <title>Rapid genome shrinkage in a self-fertile nematode reveals novel sperm competition proteins.</title>
        <authorList>
            <person name="Yin D."/>
            <person name="Schwarz E.M."/>
            <person name="Thomas C.G."/>
            <person name="Felde R.L."/>
            <person name="Korf I.F."/>
            <person name="Cutter A.D."/>
            <person name="Schartner C.M."/>
            <person name="Ralston E.J."/>
            <person name="Meyer B.J."/>
            <person name="Haag E.S."/>
        </authorList>
    </citation>
    <scope>NUCLEOTIDE SEQUENCE [LARGE SCALE GENOMIC DNA]</scope>
    <source>
        <strain evidence="3">JU1422</strain>
    </source>
</reference>
<sequence length="414" mass="47631">MSSTLFNMPSSVIRDTLEKMDPLKLFSLSLESAESSRDIKYYGPKNLLLDIHSDGEVGLFEITTKDGTFPIHILPKDSTNFKGIFKTNTYSILDTTVDIHFDFKFVSVFCDNLRIGMRVVLLQLKEIFGCRVGICKLENFWRDYKIVGDDLGSEELNLEGIEEPKMEKMCEKKVYSNLLPWKKPSQEVVKLESIKKLEDLLNSPETKKSSFQFLQLPGQALENVFREMEVLDLISLSLTSNKTASIIKDHTKDPIAHLEVYAYEKVSHVEIHTSNDVIKIHSLQKDPKLLKGIFNVENYCINGAKIPTHIDSKFITTFWRDHIQGMGHIVQYLMDLLVCKVQKLDMEYMEEEKKTLLVDVIADKQSEIQELIGTNDRRLRIKKKSAKACEDYCSQCWKCDAMNTWSASSDFSFF</sequence>
<dbReference type="OrthoDB" id="10309892at2759"/>
<organism evidence="2 3">
    <name type="scientific">Caenorhabditis nigoni</name>
    <dbReference type="NCBI Taxonomy" id="1611254"/>
    <lineage>
        <taxon>Eukaryota</taxon>
        <taxon>Metazoa</taxon>
        <taxon>Ecdysozoa</taxon>
        <taxon>Nematoda</taxon>
        <taxon>Chromadorea</taxon>
        <taxon>Rhabditida</taxon>
        <taxon>Rhabditina</taxon>
        <taxon>Rhabditomorpha</taxon>
        <taxon>Rhabditoidea</taxon>
        <taxon>Rhabditidae</taxon>
        <taxon>Peloderinae</taxon>
        <taxon>Caenorhabditis</taxon>
    </lineage>
</organism>
<feature type="domain" description="F-box" evidence="1">
    <location>
        <begin position="210"/>
        <end position="266"/>
    </location>
</feature>
<dbReference type="EMBL" id="PDUG01000001">
    <property type="protein sequence ID" value="PIC54581.1"/>
    <property type="molecule type" value="Genomic_DNA"/>
</dbReference>
<gene>
    <name evidence="2" type="primary">Cnig_chr_I.g3776</name>
    <name evidence="2" type="ORF">B9Z55_003776</name>
</gene>
<protein>
    <recommendedName>
        <fullName evidence="1">F-box domain-containing protein</fullName>
    </recommendedName>
</protein>
<dbReference type="PROSITE" id="PS50181">
    <property type="entry name" value="FBOX"/>
    <property type="match status" value="1"/>
</dbReference>
<name>A0A2G5VSC5_9PELO</name>
<evidence type="ECO:0000313" key="3">
    <source>
        <dbReference type="Proteomes" id="UP000230233"/>
    </source>
</evidence>
<dbReference type="Pfam" id="PF00646">
    <property type="entry name" value="F-box"/>
    <property type="match status" value="1"/>
</dbReference>
<dbReference type="PANTHER" id="PTHR21503">
    <property type="entry name" value="F-BOX-CONTAINING HYPOTHETICAL PROTEIN C.ELEGANS"/>
    <property type="match status" value="1"/>
</dbReference>
<keyword evidence="3" id="KW-1185">Reference proteome</keyword>
<dbReference type="Proteomes" id="UP000230233">
    <property type="component" value="Chromosome I"/>
</dbReference>
<accession>A0A2G5VSC5</accession>
<dbReference type="PANTHER" id="PTHR21503:SF8">
    <property type="entry name" value="F-BOX ASSOCIATED DOMAIN-CONTAINING PROTEIN-RELATED"/>
    <property type="match status" value="1"/>
</dbReference>
<proteinExistence type="predicted"/>
<evidence type="ECO:0000259" key="1">
    <source>
        <dbReference type="PROSITE" id="PS50181"/>
    </source>
</evidence>